<gene>
    <name evidence="1" type="ORF">S01H1_48516</name>
</gene>
<evidence type="ECO:0000313" key="1">
    <source>
        <dbReference type="EMBL" id="GAG28076.1"/>
    </source>
</evidence>
<dbReference type="EMBL" id="BARS01031156">
    <property type="protein sequence ID" value="GAG28076.1"/>
    <property type="molecule type" value="Genomic_DNA"/>
</dbReference>
<sequence length="33" mass="3839">RVWKHWADCKLLMEIQKTKRERIATAKACGVAP</sequence>
<protein>
    <submittedName>
        <fullName evidence="1">Uncharacterized protein</fullName>
    </submittedName>
</protein>
<dbReference type="AlphaFoldDB" id="X0XT79"/>
<name>X0XT79_9ZZZZ</name>
<organism evidence="1">
    <name type="scientific">marine sediment metagenome</name>
    <dbReference type="NCBI Taxonomy" id="412755"/>
    <lineage>
        <taxon>unclassified sequences</taxon>
        <taxon>metagenomes</taxon>
        <taxon>ecological metagenomes</taxon>
    </lineage>
</organism>
<reference evidence="1" key="1">
    <citation type="journal article" date="2014" name="Front. Microbiol.">
        <title>High frequency of phylogenetically diverse reductive dehalogenase-homologous genes in deep subseafloor sedimentary metagenomes.</title>
        <authorList>
            <person name="Kawai M."/>
            <person name="Futagami T."/>
            <person name="Toyoda A."/>
            <person name="Takaki Y."/>
            <person name="Nishi S."/>
            <person name="Hori S."/>
            <person name="Arai W."/>
            <person name="Tsubouchi T."/>
            <person name="Morono Y."/>
            <person name="Uchiyama I."/>
            <person name="Ito T."/>
            <person name="Fujiyama A."/>
            <person name="Inagaki F."/>
            <person name="Takami H."/>
        </authorList>
    </citation>
    <scope>NUCLEOTIDE SEQUENCE</scope>
    <source>
        <strain evidence="1">Expedition CK06-06</strain>
    </source>
</reference>
<proteinExistence type="predicted"/>
<feature type="non-terminal residue" evidence="1">
    <location>
        <position position="1"/>
    </location>
</feature>
<comment type="caution">
    <text evidence="1">The sequence shown here is derived from an EMBL/GenBank/DDBJ whole genome shotgun (WGS) entry which is preliminary data.</text>
</comment>
<accession>X0XT79</accession>